<evidence type="ECO:0000313" key="3">
    <source>
        <dbReference type="Proteomes" id="UP001410795"/>
    </source>
</evidence>
<reference evidence="3" key="1">
    <citation type="journal article" date="2019" name="Int. J. Syst. Evol. Microbiol.">
        <title>The Global Catalogue of Microorganisms (GCM) 10K type strain sequencing project: providing services to taxonomists for standard genome sequencing and annotation.</title>
        <authorList>
            <consortium name="The Broad Institute Genomics Platform"/>
            <consortium name="The Broad Institute Genome Sequencing Center for Infectious Disease"/>
            <person name="Wu L."/>
            <person name="Ma J."/>
        </authorList>
    </citation>
    <scope>NUCLEOTIDE SEQUENCE [LARGE SCALE GENOMIC DNA]</scope>
    <source>
        <strain evidence="3">JCM 16546</strain>
    </source>
</reference>
<name>A0ABP7BXU9_9MICO</name>
<comment type="caution">
    <text evidence="2">The sequence shown here is derived from an EMBL/GenBank/DDBJ whole genome shotgun (WGS) entry which is preliminary data.</text>
</comment>
<evidence type="ECO:0008006" key="4">
    <source>
        <dbReference type="Google" id="ProtNLM"/>
    </source>
</evidence>
<gene>
    <name evidence="2" type="ORF">GCM10022202_35700</name>
</gene>
<dbReference type="RefSeq" id="WP_221857030.1">
    <property type="nucleotide sequence ID" value="NZ_BAAAYV010000025.1"/>
</dbReference>
<dbReference type="Proteomes" id="UP001410795">
    <property type="component" value="Unassembled WGS sequence"/>
</dbReference>
<feature type="transmembrane region" description="Helical" evidence="1">
    <location>
        <begin position="105"/>
        <end position="132"/>
    </location>
</feature>
<sequence length="165" mass="16827">MSNPVADLILGFQDLVSQVPVVLQPVVVALAGAVPFIEGEGAAAIGIIGGIHPVLAAVSAAVGNFVCVALVVLLGAGVRSAIAARREQRAPSPRREKFQRAFARYGVPGVSLLGPLLLPTHFTAVMLAGAGVAKGRILIWQAAAIVLWTTALTLIITGVIRVAAG</sequence>
<keyword evidence="3" id="KW-1185">Reference proteome</keyword>
<dbReference type="EMBL" id="BAAAYV010000025">
    <property type="protein sequence ID" value="GAA3670400.1"/>
    <property type="molecule type" value="Genomic_DNA"/>
</dbReference>
<feature type="transmembrane region" description="Helical" evidence="1">
    <location>
        <begin position="62"/>
        <end position="84"/>
    </location>
</feature>
<organism evidence="2 3">
    <name type="scientific">Microbacterium marinilacus</name>
    <dbReference type="NCBI Taxonomy" id="415209"/>
    <lineage>
        <taxon>Bacteria</taxon>
        <taxon>Bacillati</taxon>
        <taxon>Actinomycetota</taxon>
        <taxon>Actinomycetes</taxon>
        <taxon>Micrococcales</taxon>
        <taxon>Microbacteriaceae</taxon>
        <taxon>Microbacterium</taxon>
    </lineage>
</organism>
<accession>A0ABP7BXU9</accession>
<keyword evidence="1" id="KW-0812">Transmembrane</keyword>
<keyword evidence="1" id="KW-1133">Transmembrane helix</keyword>
<keyword evidence="1" id="KW-0472">Membrane</keyword>
<protein>
    <recommendedName>
        <fullName evidence="4">Small multidrug efflux protein</fullName>
    </recommendedName>
</protein>
<proteinExistence type="predicted"/>
<evidence type="ECO:0000313" key="2">
    <source>
        <dbReference type="EMBL" id="GAA3670400.1"/>
    </source>
</evidence>
<feature type="transmembrane region" description="Helical" evidence="1">
    <location>
        <begin position="138"/>
        <end position="164"/>
    </location>
</feature>
<evidence type="ECO:0000256" key="1">
    <source>
        <dbReference type="SAM" id="Phobius"/>
    </source>
</evidence>